<name>A0A2H4PR42_9CAUD</name>
<organism evidence="1 2">
    <name type="scientific">Streptomyces phage Immanuel3</name>
    <dbReference type="NCBI Taxonomy" id="2053813"/>
    <lineage>
        <taxon>Viruses</taxon>
        <taxon>Duplodnaviria</taxon>
        <taxon>Heunggongvirae</taxon>
        <taxon>Uroviricota</taxon>
        <taxon>Caudoviricetes</taxon>
        <taxon>Beephvirinae</taxon>
        <taxon>Immanueltrevirus</taxon>
        <taxon>Immanueltrevirus immanuel3</taxon>
    </lineage>
</organism>
<accession>A0A2H4PR42</accession>
<evidence type="ECO:0000313" key="2">
    <source>
        <dbReference type="Proteomes" id="UP000240216"/>
    </source>
</evidence>
<protein>
    <submittedName>
        <fullName evidence="1">Uncharacterized protein</fullName>
    </submittedName>
</protein>
<proteinExistence type="predicted"/>
<gene>
    <name evidence="1" type="ORF">SEA_IMMANUEL3_39</name>
</gene>
<dbReference type="EMBL" id="MG518520">
    <property type="protein sequence ID" value="ATW69397.1"/>
    <property type="molecule type" value="Genomic_DNA"/>
</dbReference>
<keyword evidence="2" id="KW-1185">Reference proteome</keyword>
<evidence type="ECO:0000313" key="1">
    <source>
        <dbReference type="EMBL" id="ATW69397.1"/>
    </source>
</evidence>
<dbReference type="Proteomes" id="UP000240216">
    <property type="component" value="Segment"/>
</dbReference>
<sequence length="128" mass="14063">MAEWIFTTPTVAEAPFAWNPLMERFKMDRGISLVEISPCVYREVRYDAYTNEIGAVNLPPNPNAGYPEFWPAPQTGLHYFRGGYEHIVDDATKACLIGSGLVTEDNFTPVGGASGFGHGPFGHTPFGH</sequence>
<reference evidence="2" key="1">
    <citation type="submission" date="2017-11" db="EMBL/GenBank/DDBJ databases">
        <authorList>
            <person name="McClendondon-Moss T.O."/>
            <person name="Donegan-Quick R.D."/>
            <person name="Bhuiyan S."/>
            <person name="Visi D.K."/>
            <person name="Allen M.S."/>
            <person name="Hughes L.E."/>
            <person name="Garlena R.A."/>
            <person name="Russell D.A."/>
            <person name="Pope W.H."/>
            <person name="Jacobs-Sera D."/>
            <person name="Hendrix R.W."/>
            <person name="Hatfull G.F."/>
        </authorList>
    </citation>
    <scope>NUCLEOTIDE SEQUENCE [LARGE SCALE GENOMIC DNA]</scope>
</reference>